<dbReference type="InterPro" id="IPR050879">
    <property type="entry name" value="Acyltransferase_3"/>
</dbReference>
<feature type="transmembrane region" description="Helical" evidence="1">
    <location>
        <begin position="213"/>
        <end position="239"/>
    </location>
</feature>
<dbReference type="PANTHER" id="PTHR23028">
    <property type="entry name" value="ACETYLTRANSFERASE"/>
    <property type="match status" value="1"/>
</dbReference>
<keyword evidence="4" id="KW-1185">Reference proteome</keyword>
<gene>
    <name evidence="3" type="ORF">DJ019_06520</name>
</gene>
<organism evidence="3 4">
    <name type="scientific">Phenylobacterium kunshanense</name>
    <dbReference type="NCBI Taxonomy" id="1445034"/>
    <lineage>
        <taxon>Bacteria</taxon>
        <taxon>Pseudomonadati</taxon>
        <taxon>Pseudomonadota</taxon>
        <taxon>Alphaproteobacteria</taxon>
        <taxon>Caulobacterales</taxon>
        <taxon>Caulobacteraceae</taxon>
        <taxon>Phenylobacterium</taxon>
    </lineage>
</organism>
<evidence type="ECO:0000313" key="4">
    <source>
        <dbReference type="Proteomes" id="UP000249524"/>
    </source>
</evidence>
<dbReference type="EMBL" id="QFYS01000002">
    <property type="protein sequence ID" value="RAK67558.1"/>
    <property type="molecule type" value="Genomic_DNA"/>
</dbReference>
<sequence>MNFDLMRLIAALLVVVSHTFPLAGEPPVRIWGVEDLGALGVSIFFVISGYLVTASYVRDPKSYLAKRILRIEPGLIASLVVTVVLLAFVTTAPAAEYWPAAGLYVLRNALLYPATYELPGVFQAAPMAGVVNGVLWTLRLEFTFYLVLMLVRARPALIYLLLAACAAVWLVMTFAVPGWADDKVTRIAYLGARNGLLFFAGAALQIRGAQVPLWLGGVSLGLFPFLGPLALPTAVLGLARPGKLPADLSYGVYIYAFPVQQWLAVNGQLNVATAIAATLPFALMSWFLVERPALRLKPGPRPAW</sequence>
<proteinExistence type="predicted"/>
<keyword evidence="1" id="KW-0812">Transmembrane</keyword>
<dbReference type="GO" id="GO:0016747">
    <property type="term" value="F:acyltransferase activity, transferring groups other than amino-acyl groups"/>
    <property type="evidence" value="ECO:0007669"/>
    <property type="project" value="InterPro"/>
</dbReference>
<keyword evidence="1" id="KW-1133">Transmembrane helix</keyword>
<comment type="caution">
    <text evidence="3">The sequence shown here is derived from an EMBL/GenBank/DDBJ whole genome shotgun (WGS) entry which is preliminary data.</text>
</comment>
<dbReference type="RefSeq" id="WP_111275168.1">
    <property type="nucleotide sequence ID" value="NZ_QFYS01000002.1"/>
</dbReference>
<evidence type="ECO:0000313" key="3">
    <source>
        <dbReference type="EMBL" id="RAK67558.1"/>
    </source>
</evidence>
<dbReference type="OrthoDB" id="9767863at2"/>
<feature type="transmembrane region" description="Helical" evidence="1">
    <location>
        <begin position="133"/>
        <end position="151"/>
    </location>
</feature>
<feature type="transmembrane region" description="Helical" evidence="1">
    <location>
        <begin position="37"/>
        <end position="57"/>
    </location>
</feature>
<dbReference type="Proteomes" id="UP000249524">
    <property type="component" value="Unassembled WGS sequence"/>
</dbReference>
<dbReference type="AlphaFoldDB" id="A0A328BR64"/>
<accession>A0A328BR64</accession>
<evidence type="ECO:0000259" key="2">
    <source>
        <dbReference type="Pfam" id="PF01757"/>
    </source>
</evidence>
<dbReference type="Pfam" id="PF01757">
    <property type="entry name" value="Acyl_transf_3"/>
    <property type="match status" value="1"/>
</dbReference>
<feature type="transmembrane region" description="Helical" evidence="1">
    <location>
        <begin position="69"/>
        <end position="89"/>
    </location>
</feature>
<feature type="transmembrane region" description="Helical" evidence="1">
    <location>
        <begin position="186"/>
        <end position="206"/>
    </location>
</feature>
<feature type="transmembrane region" description="Helical" evidence="1">
    <location>
        <begin position="158"/>
        <end position="180"/>
    </location>
</feature>
<dbReference type="InterPro" id="IPR002656">
    <property type="entry name" value="Acyl_transf_3_dom"/>
</dbReference>
<keyword evidence="1" id="KW-0472">Membrane</keyword>
<protein>
    <recommendedName>
        <fullName evidence="2">Acyltransferase 3 domain-containing protein</fullName>
    </recommendedName>
</protein>
<feature type="domain" description="Acyltransferase 3" evidence="2">
    <location>
        <begin position="3"/>
        <end position="293"/>
    </location>
</feature>
<evidence type="ECO:0000256" key="1">
    <source>
        <dbReference type="SAM" id="Phobius"/>
    </source>
</evidence>
<feature type="transmembrane region" description="Helical" evidence="1">
    <location>
        <begin position="269"/>
        <end position="289"/>
    </location>
</feature>
<name>A0A328BR64_9CAUL</name>
<reference evidence="3 4" key="1">
    <citation type="submission" date="2018-05" db="EMBL/GenBank/DDBJ databases">
        <authorList>
            <person name="Lanie J.A."/>
            <person name="Ng W.-L."/>
            <person name="Kazmierczak K.M."/>
            <person name="Andrzejewski T.M."/>
            <person name="Davidsen T.M."/>
            <person name="Wayne K.J."/>
            <person name="Tettelin H."/>
            <person name="Glass J.I."/>
            <person name="Rusch D."/>
            <person name="Podicherti R."/>
            <person name="Tsui H.-C.T."/>
            <person name="Winkler M.E."/>
        </authorList>
    </citation>
    <scope>NUCLEOTIDE SEQUENCE [LARGE SCALE GENOMIC DNA]</scope>
    <source>
        <strain evidence="3 4">BUT-10</strain>
    </source>
</reference>